<dbReference type="Proteomes" id="UP000317715">
    <property type="component" value="Unassembled WGS sequence"/>
</dbReference>
<protein>
    <submittedName>
        <fullName evidence="2">Uncharacterized protein</fullName>
    </submittedName>
</protein>
<name>A0A4Y3NFF7_PAEAU</name>
<evidence type="ECO:0000256" key="1">
    <source>
        <dbReference type="SAM" id="MobiDB-lite"/>
    </source>
</evidence>
<accession>A0A4Y3NFF7</accession>
<reference evidence="2 3" key="1">
    <citation type="submission" date="2019-06" db="EMBL/GenBank/DDBJ databases">
        <title>Whole genome shotgun sequence of Paenarthrobacter aurescens NBRC 12136.</title>
        <authorList>
            <person name="Hosoyama A."/>
            <person name="Uohara A."/>
            <person name="Ohji S."/>
            <person name="Ichikawa N."/>
        </authorList>
    </citation>
    <scope>NUCLEOTIDE SEQUENCE [LARGE SCALE GENOMIC DNA]</scope>
    <source>
        <strain evidence="2 3">NBRC 12136</strain>
    </source>
</reference>
<evidence type="ECO:0000313" key="2">
    <source>
        <dbReference type="EMBL" id="GEB17788.1"/>
    </source>
</evidence>
<sequence length="144" mass="15421">MTIARALMTIADEWNPSSPPTKAPALTTPATVTPGAVIATTEAYIRIMAAAHDRSLLMSPKGRRISTNNAASEMQYLVNASMFCGIPTQLMDSPINSIKPSSKRTEVIFLGHSRLPSSREATTQRATKPDKAGRIATKVLNPTA</sequence>
<dbReference type="AlphaFoldDB" id="A0A4Y3NFF7"/>
<evidence type="ECO:0000313" key="3">
    <source>
        <dbReference type="Proteomes" id="UP000317715"/>
    </source>
</evidence>
<keyword evidence="3" id="KW-1185">Reference proteome</keyword>
<dbReference type="EMBL" id="BJMD01000002">
    <property type="protein sequence ID" value="GEB17788.1"/>
    <property type="molecule type" value="Genomic_DNA"/>
</dbReference>
<comment type="caution">
    <text evidence="2">The sequence shown here is derived from an EMBL/GenBank/DDBJ whole genome shotgun (WGS) entry which is preliminary data.</text>
</comment>
<proteinExistence type="predicted"/>
<feature type="compositionally biased region" description="Polar residues" evidence="1">
    <location>
        <begin position="117"/>
        <end position="126"/>
    </location>
</feature>
<gene>
    <name evidence="2" type="ORF">AAU01_05430</name>
</gene>
<feature type="region of interest" description="Disordered" evidence="1">
    <location>
        <begin position="117"/>
        <end position="144"/>
    </location>
</feature>
<organism evidence="2 3">
    <name type="scientific">Paenarthrobacter aurescens</name>
    <name type="common">Arthrobacter aurescens</name>
    <dbReference type="NCBI Taxonomy" id="43663"/>
    <lineage>
        <taxon>Bacteria</taxon>
        <taxon>Bacillati</taxon>
        <taxon>Actinomycetota</taxon>
        <taxon>Actinomycetes</taxon>
        <taxon>Micrococcales</taxon>
        <taxon>Micrococcaceae</taxon>
        <taxon>Paenarthrobacter</taxon>
    </lineage>
</organism>